<accession>A0A514DB65</accession>
<organism evidence="1">
    <name type="scientific">Leviviridae sp</name>
    <dbReference type="NCBI Taxonomy" id="2027243"/>
    <lineage>
        <taxon>Viruses</taxon>
        <taxon>Riboviria</taxon>
        <taxon>Orthornavirae</taxon>
        <taxon>Lenarviricota</taxon>
        <taxon>Leviviricetes</taxon>
        <taxon>Norzivirales</taxon>
        <taxon>Fiersviridae</taxon>
    </lineage>
</organism>
<sequence length="132" mass="14031">MSFPDPLAIGDDGVAKNLHRIGTTAIESTYRLDDAGVIHTLLLSHDFAGVGTSRKAKAGAGSQIQRAIMRYERAYLSPDPLLTGQNQRVVVAATLTMTWPTIITALDASKRGLTIAGLATDTVLLRLAQGET</sequence>
<protein>
    <submittedName>
        <fullName evidence="1">Uncharacterized protein</fullName>
    </submittedName>
</protein>
<name>A0A514DB65_9VIRU</name>
<dbReference type="EMBL" id="MN035828">
    <property type="protein sequence ID" value="QDH90856.1"/>
    <property type="molecule type" value="Genomic_RNA"/>
</dbReference>
<gene>
    <name evidence="1" type="ORF">H3BulkLitter171122_000002</name>
</gene>
<proteinExistence type="predicted"/>
<reference evidence="1" key="1">
    <citation type="submission" date="2019-05" db="EMBL/GenBank/DDBJ databases">
        <title>Metatranscriptomic reconstruction reveals RNA viruses with the potential to shape carbon cycling in soil.</title>
        <authorList>
            <person name="Starr E.P."/>
            <person name="Nuccio E."/>
            <person name="Pett-Ridge J."/>
            <person name="Banfield J.F."/>
            <person name="Firestone M.K."/>
        </authorList>
    </citation>
    <scope>NUCLEOTIDE SEQUENCE</scope>
    <source>
        <strain evidence="1">H3_Bulk_Litter_17_scaffold_1122</strain>
    </source>
</reference>
<evidence type="ECO:0000313" key="1">
    <source>
        <dbReference type="EMBL" id="QDH90856.1"/>
    </source>
</evidence>